<dbReference type="GO" id="GO:0005886">
    <property type="term" value="C:plasma membrane"/>
    <property type="evidence" value="ECO:0007669"/>
    <property type="project" value="UniProtKB-SubCell"/>
</dbReference>
<dbReference type="PRINTS" id="PR00237">
    <property type="entry name" value="GPCRRHODOPSN"/>
</dbReference>
<keyword evidence="9" id="KW-0807">Transducer</keyword>
<proteinExistence type="predicted"/>
<dbReference type="GO" id="GO:0004930">
    <property type="term" value="F:G protein-coupled receptor activity"/>
    <property type="evidence" value="ECO:0007669"/>
    <property type="project" value="UniProtKB-KW"/>
</dbReference>
<evidence type="ECO:0000313" key="12">
    <source>
        <dbReference type="Proteomes" id="UP000189705"/>
    </source>
</evidence>
<keyword evidence="8" id="KW-0675">Receptor</keyword>
<dbReference type="PRINTS" id="PR00245">
    <property type="entry name" value="OLFACTORYR"/>
</dbReference>
<dbReference type="PROSITE" id="PS50262">
    <property type="entry name" value="G_PROTEIN_RECEP_F1_2"/>
    <property type="match status" value="1"/>
</dbReference>
<accession>A0A1U7S5F4</accession>
<feature type="domain" description="G-protein coupled receptors family 1 profile" evidence="11">
    <location>
        <begin position="39"/>
        <end position="288"/>
    </location>
</feature>
<feature type="transmembrane region" description="Helical" evidence="10">
    <location>
        <begin position="195"/>
        <end position="224"/>
    </location>
</feature>
<feature type="transmembrane region" description="Helical" evidence="10">
    <location>
        <begin position="23"/>
        <end position="48"/>
    </location>
</feature>
<dbReference type="GeneID" id="102383980"/>
<dbReference type="Pfam" id="PF13853">
    <property type="entry name" value="7tm_4"/>
    <property type="match status" value="1"/>
</dbReference>
<keyword evidence="5 10" id="KW-1133">Transmembrane helix</keyword>
<dbReference type="InterPro" id="IPR000276">
    <property type="entry name" value="GPCR_Rhodpsn"/>
</dbReference>
<dbReference type="InterPro" id="IPR017452">
    <property type="entry name" value="GPCR_Rhodpsn_7TM"/>
</dbReference>
<keyword evidence="2" id="KW-1003">Cell membrane</keyword>
<dbReference type="PANTHER" id="PTHR26454:SF18">
    <property type="entry name" value="OLFACTORY RECEPTOR 6C76"/>
    <property type="match status" value="1"/>
</dbReference>
<dbReference type="KEGG" id="asn:102383980"/>
<dbReference type="OrthoDB" id="9709639at2759"/>
<dbReference type="Gene3D" id="1.20.1070.10">
    <property type="entry name" value="Rhodopsin 7-helix transmembrane proteins"/>
    <property type="match status" value="1"/>
</dbReference>
<dbReference type="CDD" id="cd15912">
    <property type="entry name" value="7tmA_OR6C-like"/>
    <property type="match status" value="1"/>
</dbReference>
<protein>
    <submittedName>
        <fullName evidence="13">Olfactory receptor 6C74-like</fullName>
    </submittedName>
</protein>
<feature type="transmembrane region" description="Helical" evidence="10">
    <location>
        <begin position="60"/>
        <end position="80"/>
    </location>
</feature>
<evidence type="ECO:0000256" key="9">
    <source>
        <dbReference type="ARBA" id="ARBA00023224"/>
    </source>
</evidence>
<dbReference type="FunFam" id="1.20.1070.10:FF:000013">
    <property type="entry name" value="Olfactory receptor"/>
    <property type="match status" value="1"/>
</dbReference>
<evidence type="ECO:0000256" key="4">
    <source>
        <dbReference type="ARBA" id="ARBA00022725"/>
    </source>
</evidence>
<evidence type="ECO:0000256" key="5">
    <source>
        <dbReference type="ARBA" id="ARBA00022989"/>
    </source>
</evidence>
<dbReference type="PANTHER" id="PTHR26454">
    <property type="entry name" value="OLFACTORY RECEPTOR"/>
    <property type="match status" value="1"/>
</dbReference>
<keyword evidence="6" id="KW-0297">G-protein coupled receptor</keyword>
<evidence type="ECO:0000256" key="7">
    <source>
        <dbReference type="ARBA" id="ARBA00023136"/>
    </source>
</evidence>
<comment type="subcellular location">
    <subcellularLocation>
        <location evidence="1">Cell membrane</location>
        <topology evidence="1">Multi-pass membrane protein</topology>
    </subcellularLocation>
</comment>
<sequence>MTNSTTVVEFILLGLTDDHHLKILLFLVLLLILLLILTGNLVIVVITLVDHHLQTPMYFFLRNFALLEGCFTLIIIPNFLYSLMTGINAISFASCFLQSFFFFLFGTSVYFHLAVMSFDRYMAICNPLHYVTIMDSRVCLQLVLGCWLVSFLFIFPVTIMFSQLPFCGPNVIDHFYCDAAPLLQLSCMDTGFIEITVLITAVITLLGTLTVNVVSYGCIISTIFQIPSSTGKKKAFSTCSAHLLVVAIMYGSSIFRYIRPAQRGGQASDKVISFFYAVVTQLFNPYIYALRNKQVKQALKDAGGRAFSKRLRRS</sequence>
<dbReference type="SUPFAM" id="SSF81321">
    <property type="entry name" value="Family A G protein-coupled receptor-like"/>
    <property type="match status" value="1"/>
</dbReference>
<evidence type="ECO:0000256" key="10">
    <source>
        <dbReference type="SAM" id="Phobius"/>
    </source>
</evidence>
<evidence type="ECO:0000256" key="2">
    <source>
        <dbReference type="ARBA" id="ARBA00022475"/>
    </source>
</evidence>
<dbReference type="GO" id="GO:0004984">
    <property type="term" value="F:olfactory receptor activity"/>
    <property type="evidence" value="ECO:0007669"/>
    <property type="project" value="InterPro"/>
</dbReference>
<evidence type="ECO:0000256" key="8">
    <source>
        <dbReference type="ARBA" id="ARBA00023170"/>
    </source>
</evidence>
<evidence type="ECO:0000313" key="13">
    <source>
        <dbReference type="RefSeq" id="XP_006035085.1"/>
    </source>
</evidence>
<keyword evidence="12" id="KW-1185">Reference proteome</keyword>
<dbReference type="InParanoid" id="A0A1U7S5F4"/>
<dbReference type="RefSeq" id="XP_006035085.1">
    <property type="nucleotide sequence ID" value="XM_006035023.1"/>
</dbReference>
<dbReference type="InterPro" id="IPR047132">
    <property type="entry name" value="Olfact_rcpt_6C-like"/>
</dbReference>
<keyword evidence="3 10" id="KW-0812">Transmembrane</keyword>
<dbReference type="eggNOG" id="ENOG502RDVH">
    <property type="taxonomic scope" value="Eukaryota"/>
</dbReference>
<keyword evidence="4" id="KW-0716">Sensory transduction</keyword>
<dbReference type="AlphaFoldDB" id="A0A1U7S5F4"/>
<reference evidence="13" key="1">
    <citation type="submission" date="2025-08" db="UniProtKB">
        <authorList>
            <consortium name="RefSeq"/>
        </authorList>
    </citation>
    <scope>IDENTIFICATION</scope>
</reference>
<dbReference type="InterPro" id="IPR000725">
    <property type="entry name" value="Olfact_rcpt"/>
</dbReference>
<dbReference type="Proteomes" id="UP000189705">
    <property type="component" value="Unplaced"/>
</dbReference>
<evidence type="ECO:0000256" key="3">
    <source>
        <dbReference type="ARBA" id="ARBA00022692"/>
    </source>
</evidence>
<feature type="transmembrane region" description="Helical" evidence="10">
    <location>
        <begin position="236"/>
        <end position="259"/>
    </location>
</feature>
<evidence type="ECO:0000259" key="11">
    <source>
        <dbReference type="PROSITE" id="PS50262"/>
    </source>
</evidence>
<name>A0A1U7S5F4_ALLSI</name>
<organism evidence="12 13">
    <name type="scientific">Alligator sinensis</name>
    <name type="common">Chinese alligator</name>
    <dbReference type="NCBI Taxonomy" id="38654"/>
    <lineage>
        <taxon>Eukaryota</taxon>
        <taxon>Metazoa</taxon>
        <taxon>Chordata</taxon>
        <taxon>Craniata</taxon>
        <taxon>Vertebrata</taxon>
        <taxon>Euteleostomi</taxon>
        <taxon>Archelosauria</taxon>
        <taxon>Archosauria</taxon>
        <taxon>Crocodylia</taxon>
        <taxon>Alligatoridae</taxon>
        <taxon>Alligatorinae</taxon>
        <taxon>Alligator</taxon>
    </lineage>
</organism>
<feature type="transmembrane region" description="Helical" evidence="10">
    <location>
        <begin position="271"/>
        <end position="290"/>
    </location>
</feature>
<gene>
    <name evidence="13" type="primary">LOC102383980</name>
</gene>
<evidence type="ECO:0000256" key="6">
    <source>
        <dbReference type="ARBA" id="ARBA00023040"/>
    </source>
</evidence>
<feature type="transmembrane region" description="Helical" evidence="10">
    <location>
        <begin position="138"/>
        <end position="161"/>
    </location>
</feature>
<keyword evidence="7 10" id="KW-0472">Membrane</keyword>
<feature type="transmembrane region" description="Helical" evidence="10">
    <location>
        <begin position="100"/>
        <end position="118"/>
    </location>
</feature>
<evidence type="ECO:0000256" key="1">
    <source>
        <dbReference type="ARBA" id="ARBA00004651"/>
    </source>
</evidence>
<keyword evidence="4" id="KW-0552">Olfaction</keyword>